<accession>C1C7E7</accession>
<protein>
    <submittedName>
        <fullName evidence="1">Uncharacterized protein</fullName>
    </submittedName>
</protein>
<evidence type="ECO:0000313" key="1">
    <source>
        <dbReference type="EMBL" id="ACO16533.1"/>
    </source>
</evidence>
<dbReference type="EMBL" id="CP000918">
    <property type="protein sequence ID" value="ACO16533.1"/>
    <property type="molecule type" value="Genomic_DNA"/>
</dbReference>
<dbReference type="AlphaFoldDB" id="C1C7E7"/>
<reference evidence="2" key="1">
    <citation type="journal article" date="2010" name="Genome Biol.">
        <title>Structure and dynamics of the pan-genome of Streptococcus pneumoniae and closely related species.</title>
        <authorList>
            <person name="Donati C."/>
            <person name="Hiller N.L."/>
            <person name="Tettelin H."/>
            <person name="Muzzi A."/>
            <person name="Croucher N.J."/>
            <person name="Angiuoli S.V."/>
            <person name="Oggioni M."/>
            <person name="Dunning Hotopp J.C."/>
            <person name="Hu F.Z."/>
            <person name="Riley D.R."/>
            <person name="Covacci A."/>
            <person name="Mitchell T.J."/>
            <person name="Bentley S.D."/>
            <person name="Kilian M."/>
            <person name="Ehrlich G.D."/>
            <person name="Rappuoli R."/>
            <person name="Moxon E.R."/>
            <person name="Masignani V."/>
        </authorList>
    </citation>
    <scope>NUCLEOTIDE SEQUENCE [LARGE SCALE GENOMIC DNA]</scope>
    <source>
        <strain evidence="2">70585</strain>
    </source>
</reference>
<dbReference type="HOGENOM" id="CLU_217685_0_0_9"/>
<gene>
    <name evidence="1" type="ordered locus">SP70585_1229</name>
</gene>
<dbReference type="Proteomes" id="UP000002211">
    <property type="component" value="Chromosome"/>
</dbReference>
<sequence length="45" mass="5363">MNHLSIFCSDHYFFKVGLFIRKIFLKILFKISKKVPVTELQGLFD</sequence>
<evidence type="ECO:0000313" key="2">
    <source>
        <dbReference type="Proteomes" id="UP000002211"/>
    </source>
</evidence>
<name>C1C7E7_STRP7</name>
<organism evidence="1 2">
    <name type="scientific">Streptococcus pneumoniae (strain 70585)</name>
    <dbReference type="NCBI Taxonomy" id="488221"/>
    <lineage>
        <taxon>Bacteria</taxon>
        <taxon>Bacillati</taxon>
        <taxon>Bacillota</taxon>
        <taxon>Bacilli</taxon>
        <taxon>Lactobacillales</taxon>
        <taxon>Streptococcaceae</taxon>
        <taxon>Streptococcus</taxon>
    </lineage>
</organism>
<dbReference type="KEGG" id="snm:SP70585_1229"/>
<proteinExistence type="predicted"/>